<name>A0AA47NA32_MERPO</name>
<feature type="domain" description="HAT C-terminal dimerisation" evidence="1">
    <location>
        <begin position="31"/>
        <end position="110"/>
    </location>
</feature>
<keyword evidence="3" id="KW-1185">Reference proteome</keyword>
<evidence type="ECO:0000313" key="2">
    <source>
        <dbReference type="EMBL" id="KAK0155232.1"/>
    </source>
</evidence>
<dbReference type="InterPro" id="IPR012337">
    <property type="entry name" value="RNaseH-like_sf"/>
</dbReference>
<evidence type="ECO:0000313" key="3">
    <source>
        <dbReference type="Proteomes" id="UP001174136"/>
    </source>
</evidence>
<dbReference type="SUPFAM" id="SSF53098">
    <property type="entry name" value="Ribonuclease H-like"/>
    <property type="match status" value="1"/>
</dbReference>
<proteinExistence type="predicted"/>
<reference evidence="2" key="1">
    <citation type="journal article" date="2023" name="Front. Mar. Sci.">
        <title>A new Merluccius polli reference genome to investigate the effects of global change in West African waters.</title>
        <authorList>
            <person name="Mateo J.L."/>
            <person name="Blanco-Fernandez C."/>
            <person name="Garcia-Vazquez E."/>
            <person name="Machado-Schiaffino G."/>
        </authorList>
    </citation>
    <scope>NUCLEOTIDE SEQUENCE</scope>
    <source>
        <strain evidence="2">C29</strain>
        <tissue evidence="2">Fin</tissue>
    </source>
</reference>
<dbReference type="PANTHER" id="PTHR47611">
    <property type="entry name" value="HAT DIMERISATION DOMAIN, C-TERMINAL"/>
    <property type="match status" value="1"/>
</dbReference>
<dbReference type="PANTHER" id="PTHR47611:SF3">
    <property type="entry name" value="HAT C-TERMINAL DIMERISATION DOMAIN-CONTAINING PROTEIN"/>
    <property type="match status" value="1"/>
</dbReference>
<evidence type="ECO:0000259" key="1">
    <source>
        <dbReference type="Pfam" id="PF05699"/>
    </source>
</evidence>
<sequence>MNKTAAMAQLFGKAFEVRAAARSSREKASEELMRYRERSPLPLTDNPLQWWKAQENLPLLSSLAKKYLCIPATSVASERVFSTAGDIVSAQRSVLRHDHGDQLILLKKNLDKH</sequence>
<comment type="caution">
    <text evidence="2">The sequence shown here is derived from an EMBL/GenBank/DDBJ whole genome shotgun (WGS) entry which is preliminary data.</text>
</comment>
<dbReference type="AlphaFoldDB" id="A0AA47NA32"/>
<accession>A0AA47NA32</accession>
<protein>
    <submittedName>
        <fullName evidence="2">Zinc finger BED domain-containing protein 1</fullName>
    </submittedName>
</protein>
<dbReference type="Pfam" id="PF05699">
    <property type="entry name" value="Dimer_Tnp_hAT"/>
    <property type="match status" value="1"/>
</dbReference>
<dbReference type="GO" id="GO:0046983">
    <property type="term" value="F:protein dimerization activity"/>
    <property type="evidence" value="ECO:0007669"/>
    <property type="project" value="InterPro"/>
</dbReference>
<dbReference type="EMBL" id="JAOPHQ010000295">
    <property type="protein sequence ID" value="KAK0155232.1"/>
    <property type="molecule type" value="Genomic_DNA"/>
</dbReference>
<gene>
    <name evidence="2" type="primary">ZBED1_145</name>
    <name evidence="2" type="ORF">N1851_002423</name>
</gene>
<dbReference type="Proteomes" id="UP001174136">
    <property type="component" value="Unassembled WGS sequence"/>
</dbReference>
<organism evidence="2 3">
    <name type="scientific">Merluccius polli</name>
    <name type="common">Benguela hake</name>
    <name type="synonym">Merluccius cadenati</name>
    <dbReference type="NCBI Taxonomy" id="89951"/>
    <lineage>
        <taxon>Eukaryota</taxon>
        <taxon>Metazoa</taxon>
        <taxon>Chordata</taxon>
        <taxon>Craniata</taxon>
        <taxon>Vertebrata</taxon>
        <taxon>Euteleostomi</taxon>
        <taxon>Actinopterygii</taxon>
        <taxon>Neopterygii</taxon>
        <taxon>Teleostei</taxon>
        <taxon>Neoteleostei</taxon>
        <taxon>Acanthomorphata</taxon>
        <taxon>Zeiogadaria</taxon>
        <taxon>Gadariae</taxon>
        <taxon>Gadiformes</taxon>
        <taxon>Gadoidei</taxon>
        <taxon>Merlucciidae</taxon>
        <taxon>Merluccius</taxon>
    </lineage>
</organism>
<dbReference type="InterPro" id="IPR008906">
    <property type="entry name" value="HATC_C_dom"/>
</dbReference>